<sequence>MNPWSLLRRGSLRSVSHQSPKGRVLRQDWLLCLSRLADTLHLYKHMIFFEPRKTLSEGLSGVTGVILLMDPVGRKPSSHAPLVFICVSGYIGAQGKNWHLGPA</sequence>
<organism evidence="1 2">
    <name type="scientific">Aquarana catesbeiana</name>
    <name type="common">American bullfrog</name>
    <name type="synonym">Rana catesbeiana</name>
    <dbReference type="NCBI Taxonomy" id="8400"/>
    <lineage>
        <taxon>Eukaryota</taxon>
        <taxon>Metazoa</taxon>
        <taxon>Chordata</taxon>
        <taxon>Craniata</taxon>
        <taxon>Vertebrata</taxon>
        <taxon>Euteleostomi</taxon>
        <taxon>Amphibia</taxon>
        <taxon>Batrachia</taxon>
        <taxon>Anura</taxon>
        <taxon>Neobatrachia</taxon>
        <taxon>Ranoidea</taxon>
        <taxon>Ranidae</taxon>
        <taxon>Aquarana</taxon>
    </lineage>
</organism>
<name>A0A2G9REB6_AQUCT</name>
<evidence type="ECO:0000313" key="1">
    <source>
        <dbReference type="EMBL" id="PIO26209.1"/>
    </source>
</evidence>
<accession>A0A2G9REB6</accession>
<gene>
    <name evidence="1" type="ORF">AB205_0120840</name>
</gene>
<dbReference type="EMBL" id="KV950456">
    <property type="protein sequence ID" value="PIO26209.1"/>
    <property type="molecule type" value="Genomic_DNA"/>
</dbReference>
<reference evidence="2" key="1">
    <citation type="journal article" date="2017" name="Nat. Commun.">
        <title>The North American bullfrog draft genome provides insight into hormonal regulation of long noncoding RNA.</title>
        <authorList>
            <person name="Hammond S.A."/>
            <person name="Warren R.L."/>
            <person name="Vandervalk B.P."/>
            <person name="Kucuk E."/>
            <person name="Khan H."/>
            <person name="Gibb E.A."/>
            <person name="Pandoh P."/>
            <person name="Kirk H."/>
            <person name="Zhao Y."/>
            <person name="Jones M."/>
            <person name="Mungall A.J."/>
            <person name="Coope R."/>
            <person name="Pleasance S."/>
            <person name="Moore R.A."/>
            <person name="Holt R.A."/>
            <person name="Round J.M."/>
            <person name="Ohora S."/>
            <person name="Walle B.V."/>
            <person name="Veldhoen N."/>
            <person name="Helbing C.C."/>
            <person name="Birol I."/>
        </authorList>
    </citation>
    <scope>NUCLEOTIDE SEQUENCE [LARGE SCALE GENOMIC DNA]</scope>
</reference>
<protein>
    <submittedName>
        <fullName evidence="1">Uncharacterized protein</fullName>
    </submittedName>
</protein>
<evidence type="ECO:0000313" key="2">
    <source>
        <dbReference type="Proteomes" id="UP000228934"/>
    </source>
</evidence>
<proteinExistence type="predicted"/>
<keyword evidence="2" id="KW-1185">Reference proteome</keyword>
<dbReference type="Proteomes" id="UP000228934">
    <property type="component" value="Unassembled WGS sequence"/>
</dbReference>
<dbReference type="AlphaFoldDB" id="A0A2G9REB6"/>